<dbReference type="Gene3D" id="1.20.5.340">
    <property type="match status" value="1"/>
</dbReference>
<dbReference type="Proteomes" id="UP000039865">
    <property type="component" value="Unassembled WGS sequence"/>
</dbReference>
<evidence type="ECO:0000256" key="1">
    <source>
        <dbReference type="SAM" id="Coils"/>
    </source>
</evidence>
<feature type="region of interest" description="Disordered" evidence="2">
    <location>
        <begin position="1"/>
        <end position="116"/>
    </location>
</feature>
<dbReference type="EMBL" id="CCKQ01002296">
    <property type="protein sequence ID" value="CDW73387.1"/>
    <property type="molecule type" value="Genomic_DNA"/>
</dbReference>
<feature type="coiled-coil region" evidence="1">
    <location>
        <begin position="311"/>
        <end position="359"/>
    </location>
</feature>
<keyword evidence="1" id="KW-0175">Coiled coil</keyword>
<evidence type="ECO:0000256" key="2">
    <source>
        <dbReference type="SAM" id="MobiDB-lite"/>
    </source>
</evidence>
<protein>
    <submittedName>
        <fullName evidence="3">Uncharacterized protein</fullName>
    </submittedName>
</protein>
<dbReference type="AlphaFoldDB" id="A0A077ZU36"/>
<dbReference type="OrthoDB" id="10663376at2759"/>
<keyword evidence="4" id="KW-1185">Reference proteome</keyword>
<evidence type="ECO:0000313" key="3">
    <source>
        <dbReference type="EMBL" id="CDW73387.1"/>
    </source>
</evidence>
<sequence length="607" mass="70570">MSTLYQKKNSNIQVNYQPGSQNNQDNQKDLQALGIKKQKTDDRNQRQQQQQQQAESSQEESDEEEEESDEEDDDEEGEDSKPQVSQPQQPQQRISSHRAREEIKSTAPPMRIPHGKLSSNDLNLCYTDRLGAPGRSQLAYLGQNTRPQAWINQKNLQIKFLESENSNLKRQIQDQDQNLRINKDMLSIILGDLPEREKQLLEKMNQENQNLIELKKQVQKEHDDIAANLFIQQQIIEDLKSKEDEQNNLNEENIKNLQDKLEKKEYALQVCELKIYHYEKYLQRKALTETEGRSLLFKFQQDDPKEAPVKISNVVEDNMNLKQELKEAFQEVNRLQKQTQELSERIIDLEDQLKQAKENTTSVPNSKPTEDQEMSIFDQTNVSSANFDQDINLDKLKRMEKYFPQEYQNRLELLLVDMEKQLKASKKERKFLKNENIILKESNDSNQYVIQQLNLALNKATSRIKALEDKMGEHDIILAQQQQIIADTQITNIQPQTKQNYNSAQVTGTGIKQQFTLPDGNIMYLDEFDQKVLEQLAKKQKLIVDEVGNLDPDQFGNLSSIMINPNEISNAIYASNVLTQSRGGHPSNFNFAKEMEMEEKQNRQSLL</sequence>
<proteinExistence type="predicted"/>
<accession>A0A077ZU36</accession>
<feature type="compositionally biased region" description="Low complexity" evidence="2">
    <location>
        <begin position="82"/>
        <end position="92"/>
    </location>
</feature>
<feature type="compositionally biased region" description="Low complexity" evidence="2">
    <location>
        <begin position="47"/>
        <end position="56"/>
    </location>
</feature>
<feature type="coiled-coil region" evidence="1">
    <location>
        <begin position="408"/>
        <end position="470"/>
    </location>
</feature>
<feature type="compositionally biased region" description="Polar residues" evidence="2">
    <location>
        <begin position="1"/>
        <end position="25"/>
    </location>
</feature>
<gene>
    <name evidence="3" type="primary">Contig7534.g8043</name>
    <name evidence="3" type="ORF">STYLEM_2363</name>
</gene>
<name>A0A077ZU36_STYLE</name>
<feature type="coiled-coil region" evidence="1">
    <location>
        <begin position="151"/>
        <end position="274"/>
    </location>
</feature>
<dbReference type="InParanoid" id="A0A077ZU36"/>
<feature type="compositionally biased region" description="Acidic residues" evidence="2">
    <location>
        <begin position="57"/>
        <end position="78"/>
    </location>
</feature>
<reference evidence="3 4" key="1">
    <citation type="submission" date="2014-06" db="EMBL/GenBank/DDBJ databases">
        <authorList>
            <person name="Swart Estienne"/>
        </authorList>
    </citation>
    <scope>NUCLEOTIDE SEQUENCE [LARGE SCALE GENOMIC DNA]</scope>
    <source>
        <strain evidence="3 4">130c</strain>
    </source>
</reference>
<evidence type="ECO:0000313" key="4">
    <source>
        <dbReference type="Proteomes" id="UP000039865"/>
    </source>
</evidence>
<organism evidence="3 4">
    <name type="scientific">Stylonychia lemnae</name>
    <name type="common">Ciliate</name>
    <dbReference type="NCBI Taxonomy" id="5949"/>
    <lineage>
        <taxon>Eukaryota</taxon>
        <taxon>Sar</taxon>
        <taxon>Alveolata</taxon>
        <taxon>Ciliophora</taxon>
        <taxon>Intramacronucleata</taxon>
        <taxon>Spirotrichea</taxon>
        <taxon>Stichotrichia</taxon>
        <taxon>Sporadotrichida</taxon>
        <taxon>Oxytrichidae</taxon>
        <taxon>Stylonychinae</taxon>
        <taxon>Stylonychia</taxon>
    </lineage>
</organism>